<dbReference type="Pfam" id="PF02841">
    <property type="entry name" value="GBP_C"/>
    <property type="match status" value="1"/>
</dbReference>
<dbReference type="InterPro" id="IPR015894">
    <property type="entry name" value="Guanylate-bd_N"/>
</dbReference>
<feature type="domain" description="GB1/RHD3-type G" evidence="8">
    <location>
        <begin position="35"/>
        <end position="270"/>
    </location>
</feature>
<dbReference type="InterPro" id="IPR037684">
    <property type="entry name" value="GBP_C"/>
</dbReference>
<dbReference type="STRING" id="29139.ENSVURP00010014271"/>
<dbReference type="Gene3D" id="1.20.1000.10">
    <property type="entry name" value="Guanylate-binding protein, C-terminal domain"/>
    <property type="match status" value="1"/>
</dbReference>
<keyword evidence="1" id="KW-0399">Innate immunity</keyword>
<evidence type="ECO:0000256" key="2">
    <source>
        <dbReference type="ARBA" id="ARBA00022741"/>
    </source>
</evidence>
<dbReference type="GeneTree" id="ENSGT00940000162297"/>
<comment type="similarity">
    <text evidence="6">Belongs to the TRAFAC class dynamin-like GTPase superfamily. GB1/RHD3 GTPase family.</text>
</comment>
<dbReference type="CDD" id="cd01851">
    <property type="entry name" value="GBP"/>
    <property type="match status" value="1"/>
</dbReference>
<feature type="coiled-coil region" evidence="7">
    <location>
        <begin position="467"/>
        <end position="581"/>
    </location>
</feature>
<reference evidence="9" key="2">
    <citation type="submission" date="2025-08" db="UniProtKB">
        <authorList>
            <consortium name="Ensembl"/>
        </authorList>
    </citation>
    <scope>IDENTIFICATION</scope>
</reference>
<dbReference type="SUPFAM" id="SSF48340">
    <property type="entry name" value="Interferon-induced guanylate-binding protein 1 (GBP1), C-terminal domain"/>
    <property type="match status" value="1"/>
</dbReference>
<dbReference type="OrthoDB" id="2135133at2759"/>
<dbReference type="InterPro" id="IPR036543">
    <property type="entry name" value="Guanylate-bd_C_sf"/>
</dbReference>
<dbReference type="OMA" id="CETHHAS"/>
<proteinExistence type="inferred from homology"/>
<dbReference type="GO" id="GO:0005525">
    <property type="term" value="F:GTP binding"/>
    <property type="evidence" value="ECO:0007669"/>
    <property type="project" value="UniProtKB-KW"/>
</dbReference>
<dbReference type="GO" id="GO:0045087">
    <property type="term" value="P:innate immune response"/>
    <property type="evidence" value="ECO:0007669"/>
    <property type="project" value="UniProtKB-KW"/>
</dbReference>
<dbReference type="AlphaFoldDB" id="A0A4X2KW62"/>
<dbReference type="Pfam" id="PF02263">
    <property type="entry name" value="GBP"/>
    <property type="match status" value="1"/>
</dbReference>
<name>A0A4X2KW62_VOMUR</name>
<protein>
    <recommendedName>
        <fullName evidence="8">GB1/RHD3-type G domain-containing protein</fullName>
    </recommendedName>
</protein>
<dbReference type="PANTHER" id="PTHR10751">
    <property type="entry name" value="GUANYLATE BINDING PROTEIN"/>
    <property type="match status" value="1"/>
</dbReference>
<evidence type="ECO:0000256" key="4">
    <source>
        <dbReference type="ARBA" id="ARBA00022859"/>
    </source>
</evidence>
<keyword evidence="7" id="KW-0175">Coiled coil</keyword>
<evidence type="ECO:0000256" key="3">
    <source>
        <dbReference type="ARBA" id="ARBA00022801"/>
    </source>
</evidence>
<dbReference type="PROSITE" id="PS51715">
    <property type="entry name" value="G_GB1_RHD3"/>
    <property type="match status" value="1"/>
</dbReference>
<dbReference type="Proteomes" id="UP000314987">
    <property type="component" value="Unassembled WGS sequence"/>
</dbReference>
<reference evidence="10" key="1">
    <citation type="submission" date="2018-12" db="EMBL/GenBank/DDBJ databases">
        <authorList>
            <person name="Yazar S."/>
        </authorList>
    </citation>
    <scope>NUCLEOTIDE SEQUENCE [LARGE SCALE GENOMIC DNA]</scope>
</reference>
<dbReference type="FunFam" id="3.40.50.300:FF:000422">
    <property type="entry name" value="Guanylate-binding protein 1"/>
    <property type="match status" value="1"/>
</dbReference>
<keyword evidence="2" id="KW-0547">Nucleotide-binding</keyword>
<dbReference type="SUPFAM" id="SSF52540">
    <property type="entry name" value="P-loop containing nucleoside triphosphate hydrolases"/>
    <property type="match status" value="1"/>
</dbReference>
<dbReference type="InterPro" id="IPR030386">
    <property type="entry name" value="G_GB1_RHD3_dom"/>
</dbReference>
<dbReference type="InterPro" id="IPR027417">
    <property type="entry name" value="P-loop_NTPase"/>
</dbReference>
<keyword evidence="5" id="KW-0342">GTP-binding</keyword>
<dbReference type="FunFam" id="1.20.1000.10:FF:000001">
    <property type="entry name" value="Guanylate binding protein 1"/>
    <property type="match status" value="1"/>
</dbReference>
<keyword evidence="10" id="KW-1185">Reference proteome</keyword>
<dbReference type="CDD" id="cd16269">
    <property type="entry name" value="GBP_C"/>
    <property type="match status" value="1"/>
</dbReference>
<dbReference type="Ensembl" id="ENSVURT00010016250.1">
    <property type="protein sequence ID" value="ENSVURP00010014271.1"/>
    <property type="gene ID" value="ENSVURG00010010958.1"/>
</dbReference>
<dbReference type="InterPro" id="IPR003191">
    <property type="entry name" value="Guanylate-bd/ATL_C"/>
</dbReference>
<dbReference type="GeneID" id="114027975"/>
<accession>A0A4X2KW62</accession>
<organism evidence="9 10">
    <name type="scientific">Vombatus ursinus</name>
    <name type="common">Common wombat</name>
    <dbReference type="NCBI Taxonomy" id="29139"/>
    <lineage>
        <taxon>Eukaryota</taxon>
        <taxon>Metazoa</taxon>
        <taxon>Chordata</taxon>
        <taxon>Craniata</taxon>
        <taxon>Vertebrata</taxon>
        <taxon>Euteleostomi</taxon>
        <taxon>Mammalia</taxon>
        <taxon>Metatheria</taxon>
        <taxon>Diprotodontia</taxon>
        <taxon>Vombatidae</taxon>
        <taxon>Vombatus</taxon>
    </lineage>
</organism>
<dbReference type="RefSeq" id="XP_027697916.1">
    <property type="nucleotide sequence ID" value="XM_027842115.1"/>
</dbReference>
<evidence type="ECO:0000256" key="5">
    <source>
        <dbReference type="ARBA" id="ARBA00023134"/>
    </source>
</evidence>
<evidence type="ECO:0000259" key="8">
    <source>
        <dbReference type="PROSITE" id="PS51715"/>
    </source>
</evidence>
<keyword evidence="3" id="KW-0378">Hydrolase</keyword>
<evidence type="ECO:0000256" key="1">
    <source>
        <dbReference type="ARBA" id="ARBA00022588"/>
    </source>
</evidence>
<evidence type="ECO:0000256" key="7">
    <source>
        <dbReference type="SAM" id="Coils"/>
    </source>
</evidence>
<sequence length="587" mass="67294">MDSGLLMPAPVCLIENSNGQFRVNQEALKVLTTITQPVVVVAIVGLYRTGKSYLMNKLARQKTGFSLGSTVQSHTKGIWMWCVPHPKKPNHTLILLDTEGLGDVEKGDNKNDTWIFALAVLLSSTFVYNSMGTINQQAMDQLHYVTELTDKIKTKSSPSTEQMNDSMEFASLFPDFVWTVRDFTLQLEIDGQPVTSNQYLENALKLKKGTGEEARICIRKFFLNRKCFIFVPPAHTNKLKQLEELHDDELDVDFVENTKNFCDYIFNDAKAKTLPGGGTINGPRLGKLVLNYVEAITSGDIPCVENAVLALAQLENSAAVQRSLTLYEEMMRQKVHFPTETLQELLDAHVICKSEATKSFIKDSFKDVNQEFQTTLEIQLEAKLDDFHKHNERESLDRCTALLQDLFSPLEEAVKQNTFSKPGGYGMFLQKKQELINKYHQHPKKGIQADKTLEEYLKSKETVADAINQADKMLTAKEEEMKEQQRKAQAAADAARELEIQRRRQEQIMLENEKRQQEQQRQMAANMEAQRRQMLAEQEREQARRLQEQARFLQEQQRREIAEQQCRIQNLEAQYHNLNSHDNCIIL</sequence>
<evidence type="ECO:0000313" key="9">
    <source>
        <dbReference type="Ensembl" id="ENSVURP00010014271.1"/>
    </source>
</evidence>
<evidence type="ECO:0000313" key="10">
    <source>
        <dbReference type="Proteomes" id="UP000314987"/>
    </source>
</evidence>
<keyword evidence="4" id="KW-0391">Immunity</keyword>
<evidence type="ECO:0000256" key="6">
    <source>
        <dbReference type="PROSITE-ProRule" id="PRU01052"/>
    </source>
</evidence>
<dbReference type="GO" id="GO:0003924">
    <property type="term" value="F:GTPase activity"/>
    <property type="evidence" value="ECO:0007669"/>
    <property type="project" value="InterPro"/>
</dbReference>
<dbReference type="Gene3D" id="3.40.50.300">
    <property type="entry name" value="P-loop containing nucleotide triphosphate hydrolases"/>
    <property type="match status" value="1"/>
</dbReference>
<gene>
    <name evidence="9" type="primary">LOC114027975</name>
</gene>
<reference evidence="9" key="3">
    <citation type="submission" date="2025-09" db="UniProtKB">
        <authorList>
            <consortium name="Ensembl"/>
        </authorList>
    </citation>
    <scope>IDENTIFICATION</scope>
</reference>